<dbReference type="PROSITE" id="PS50041">
    <property type="entry name" value="C_TYPE_LECTIN_2"/>
    <property type="match status" value="1"/>
</dbReference>
<dbReference type="SMART" id="SM00209">
    <property type="entry name" value="TSP1"/>
    <property type="match status" value="1"/>
</dbReference>
<name>A0A8J9VLB6_BRALA</name>
<evidence type="ECO:0000313" key="5">
    <source>
        <dbReference type="Proteomes" id="UP000838412"/>
    </source>
</evidence>
<dbReference type="InterPro" id="IPR036383">
    <property type="entry name" value="TSP1_rpt_sf"/>
</dbReference>
<dbReference type="SUPFAM" id="SSF56436">
    <property type="entry name" value="C-type lectin-like"/>
    <property type="match status" value="1"/>
</dbReference>
<feature type="signal peptide" evidence="2">
    <location>
        <begin position="1"/>
        <end position="25"/>
    </location>
</feature>
<gene>
    <name evidence="4" type="primary">MRC2</name>
    <name evidence="4" type="ORF">BLAG_LOCUS1138</name>
</gene>
<reference evidence="4" key="1">
    <citation type="submission" date="2022-01" db="EMBL/GenBank/DDBJ databases">
        <authorList>
            <person name="Braso-Vives M."/>
        </authorList>
    </citation>
    <scope>NUCLEOTIDE SEQUENCE</scope>
</reference>
<dbReference type="InterPro" id="IPR018378">
    <property type="entry name" value="C-type_lectin_CS"/>
</dbReference>
<dbReference type="PANTHER" id="PTHR22801:SF63">
    <property type="entry name" value="C-TYPE LECTIN DOMAIN-CONTAINING PROTEIN"/>
    <property type="match status" value="1"/>
</dbReference>
<dbReference type="Gene3D" id="3.10.100.10">
    <property type="entry name" value="Mannose-Binding Protein A, subunit A"/>
    <property type="match status" value="1"/>
</dbReference>
<evidence type="ECO:0000256" key="1">
    <source>
        <dbReference type="ARBA" id="ARBA00023157"/>
    </source>
</evidence>
<dbReference type="InterPro" id="IPR016186">
    <property type="entry name" value="C-type_lectin-like/link_sf"/>
</dbReference>
<evidence type="ECO:0000313" key="4">
    <source>
        <dbReference type="EMBL" id="CAH1230760.1"/>
    </source>
</evidence>
<dbReference type="CDD" id="cd00037">
    <property type="entry name" value="CLECT"/>
    <property type="match status" value="1"/>
</dbReference>
<dbReference type="Pfam" id="PF00059">
    <property type="entry name" value="Lectin_C"/>
    <property type="match status" value="1"/>
</dbReference>
<dbReference type="InterPro" id="IPR050801">
    <property type="entry name" value="Ca-Dep_Lectins_ImmuneDev"/>
</dbReference>
<dbReference type="InterPro" id="IPR000884">
    <property type="entry name" value="TSP1_rpt"/>
</dbReference>
<protein>
    <submittedName>
        <fullName evidence="4">MRC2 protein</fullName>
    </submittedName>
</protein>
<dbReference type="Proteomes" id="UP000838412">
    <property type="component" value="Chromosome 1"/>
</dbReference>
<dbReference type="Gene3D" id="2.20.100.10">
    <property type="entry name" value="Thrombospondin type-1 (TSP1) repeat"/>
    <property type="match status" value="1"/>
</dbReference>
<feature type="chain" id="PRO_5035448662" evidence="2">
    <location>
        <begin position="26"/>
        <end position="261"/>
    </location>
</feature>
<dbReference type="Pfam" id="PF00090">
    <property type="entry name" value="TSP_1"/>
    <property type="match status" value="1"/>
</dbReference>
<proteinExistence type="predicted"/>
<keyword evidence="2" id="KW-0732">Signal</keyword>
<sequence length="261" mass="28869">MNRPKASSFLVTAVVLILLASESAAFTRRRRGTCSAVNCQWGPWTSWSSCTAQCGTSGTRTRTRAHSPAASCGGAPCSGSSSETEECNRFCPNGTPSGAGCDCTGTGYTGTCCDIASCSELYPGLRPARNFRQFRNQCFWSSSRKNPRLNYTEARQECGSHGGAGTLVMIKDAETQNFLKNHLKRTSGKKQGRYWIGLDDLNSELGYKWNDETLLGNYDKFRSDAPHKIRDCVILWRTRRRWENTNCSKTFPYICQLDGGS</sequence>
<organism evidence="4 5">
    <name type="scientific">Branchiostoma lanceolatum</name>
    <name type="common">Common lancelet</name>
    <name type="synonym">Amphioxus lanceolatum</name>
    <dbReference type="NCBI Taxonomy" id="7740"/>
    <lineage>
        <taxon>Eukaryota</taxon>
        <taxon>Metazoa</taxon>
        <taxon>Chordata</taxon>
        <taxon>Cephalochordata</taxon>
        <taxon>Leptocardii</taxon>
        <taxon>Amphioxiformes</taxon>
        <taxon>Branchiostomatidae</taxon>
        <taxon>Branchiostoma</taxon>
    </lineage>
</organism>
<dbReference type="PROSITE" id="PS50092">
    <property type="entry name" value="TSP1"/>
    <property type="match status" value="1"/>
</dbReference>
<feature type="domain" description="C-type lectin" evidence="3">
    <location>
        <begin position="134"/>
        <end position="256"/>
    </location>
</feature>
<dbReference type="EMBL" id="OV696686">
    <property type="protein sequence ID" value="CAH1230760.1"/>
    <property type="molecule type" value="Genomic_DNA"/>
</dbReference>
<dbReference type="PROSITE" id="PS00615">
    <property type="entry name" value="C_TYPE_LECTIN_1"/>
    <property type="match status" value="1"/>
</dbReference>
<keyword evidence="1" id="KW-1015">Disulfide bond</keyword>
<dbReference type="PANTHER" id="PTHR22801">
    <property type="entry name" value="LITHOSTATHINE"/>
    <property type="match status" value="1"/>
</dbReference>
<dbReference type="OrthoDB" id="5983902at2759"/>
<evidence type="ECO:0000259" key="3">
    <source>
        <dbReference type="PROSITE" id="PS50041"/>
    </source>
</evidence>
<dbReference type="SUPFAM" id="SSF82895">
    <property type="entry name" value="TSP-1 type 1 repeat"/>
    <property type="match status" value="1"/>
</dbReference>
<evidence type="ECO:0000256" key="2">
    <source>
        <dbReference type="SAM" id="SignalP"/>
    </source>
</evidence>
<dbReference type="InterPro" id="IPR001304">
    <property type="entry name" value="C-type_lectin-like"/>
</dbReference>
<dbReference type="AlphaFoldDB" id="A0A8J9VLB6"/>
<dbReference type="SMART" id="SM00034">
    <property type="entry name" value="CLECT"/>
    <property type="match status" value="1"/>
</dbReference>
<accession>A0A8J9VLB6</accession>
<keyword evidence="5" id="KW-1185">Reference proteome</keyword>
<dbReference type="InterPro" id="IPR016187">
    <property type="entry name" value="CTDL_fold"/>
</dbReference>